<dbReference type="Proteomes" id="UP001179280">
    <property type="component" value="Unassembled WGS sequence"/>
</dbReference>
<dbReference type="InterPro" id="IPR002745">
    <property type="entry name" value="Ptrans_KptA/Tpt1"/>
</dbReference>
<comment type="similarity">
    <text evidence="1">Belongs to the KptA/TPT1 family.</text>
</comment>
<gene>
    <name evidence="4" type="ORF">JOC54_002074</name>
</gene>
<dbReference type="RefSeq" id="WP_204466101.1">
    <property type="nucleotide sequence ID" value="NZ_JAFBCV010000005.1"/>
</dbReference>
<evidence type="ECO:0000313" key="5">
    <source>
        <dbReference type="Proteomes" id="UP001179280"/>
    </source>
</evidence>
<dbReference type="PANTHER" id="PTHR12684">
    <property type="entry name" value="PUTATIVE PHOSPHOTRANSFERASE"/>
    <property type="match status" value="1"/>
</dbReference>
<dbReference type="SUPFAM" id="SSF56399">
    <property type="entry name" value="ADP-ribosylation"/>
    <property type="match status" value="1"/>
</dbReference>
<dbReference type="InterPro" id="IPR042081">
    <property type="entry name" value="RNA_2'-PTrans_C"/>
</dbReference>
<evidence type="ECO:0000313" key="4">
    <source>
        <dbReference type="EMBL" id="MBM7838815.1"/>
    </source>
</evidence>
<reference evidence="4" key="1">
    <citation type="submission" date="2021-01" db="EMBL/GenBank/DDBJ databases">
        <title>Genomic Encyclopedia of Type Strains, Phase IV (KMG-IV): sequencing the most valuable type-strain genomes for metagenomic binning, comparative biology and taxonomic classification.</title>
        <authorList>
            <person name="Goeker M."/>
        </authorList>
    </citation>
    <scope>NUCLEOTIDE SEQUENCE</scope>
    <source>
        <strain evidence="4">DSM 21943</strain>
    </source>
</reference>
<dbReference type="InterPro" id="IPR042080">
    <property type="entry name" value="RNA_2'-PTrans_N"/>
</dbReference>
<keyword evidence="3" id="KW-0520">NAD</keyword>
<protein>
    <submittedName>
        <fullName evidence="4">RNA 2'-phosphotransferase</fullName>
        <ecNumber evidence="4">2.7.1.-</ecNumber>
    </submittedName>
</protein>
<evidence type="ECO:0000256" key="1">
    <source>
        <dbReference type="ARBA" id="ARBA00009836"/>
    </source>
</evidence>
<sequence length="182" mass="20963">MDVQLLEQDMCRILRHTAPTYPIRVDSAGFCKLEHLVVLLKNSSPTERLTLTAADIIHHFRHNRRYEINSRFIRARYGHSFIKINYEPSHPPACLYHGTSLSTRPHLVENGILPMGRAYVYLAEQAEVARSFAKGPQEEKVVLTINTERALFEKASFFNIKDGIWLCAIIKPDWLSCSDHFL</sequence>
<keyword evidence="2 4" id="KW-0808">Transferase</keyword>
<evidence type="ECO:0000256" key="3">
    <source>
        <dbReference type="ARBA" id="ARBA00023027"/>
    </source>
</evidence>
<dbReference type="Gene3D" id="3.20.170.30">
    <property type="match status" value="1"/>
</dbReference>
<accession>A0ABS2SVI0</accession>
<name>A0ABS2SVI0_9BACI</name>
<dbReference type="EMBL" id="JAFBCV010000005">
    <property type="protein sequence ID" value="MBM7838815.1"/>
    <property type="molecule type" value="Genomic_DNA"/>
</dbReference>
<dbReference type="GO" id="GO:0016740">
    <property type="term" value="F:transferase activity"/>
    <property type="evidence" value="ECO:0007669"/>
    <property type="project" value="UniProtKB-KW"/>
</dbReference>
<dbReference type="Gene3D" id="1.10.10.970">
    <property type="entry name" value="RNA 2'-phosphotransferase, Tpt1/KptA family, N-terminal domain"/>
    <property type="match status" value="1"/>
</dbReference>
<proteinExistence type="inferred from homology"/>
<evidence type="ECO:0000256" key="2">
    <source>
        <dbReference type="ARBA" id="ARBA00022679"/>
    </source>
</evidence>
<dbReference type="EC" id="2.7.1.-" evidence="4"/>
<organism evidence="4 5">
    <name type="scientific">Shouchella xiaoxiensis</name>
    <dbReference type="NCBI Taxonomy" id="766895"/>
    <lineage>
        <taxon>Bacteria</taxon>
        <taxon>Bacillati</taxon>
        <taxon>Bacillota</taxon>
        <taxon>Bacilli</taxon>
        <taxon>Bacillales</taxon>
        <taxon>Bacillaceae</taxon>
        <taxon>Shouchella</taxon>
    </lineage>
</organism>
<comment type="caution">
    <text evidence="4">The sequence shown here is derived from an EMBL/GenBank/DDBJ whole genome shotgun (WGS) entry which is preliminary data.</text>
</comment>
<keyword evidence="5" id="KW-1185">Reference proteome</keyword>
<dbReference type="Pfam" id="PF01885">
    <property type="entry name" value="PTS_2-RNA"/>
    <property type="match status" value="1"/>
</dbReference>
<dbReference type="PANTHER" id="PTHR12684:SF2">
    <property type="entry name" value="TRNA 2'-PHOSPHOTRANSFERASE 1"/>
    <property type="match status" value="1"/>
</dbReference>